<organism evidence="1">
    <name type="scientific">Octopus bimaculoides</name>
    <name type="common">California two-spotted octopus</name>
    <dbReference type="NCBI Taxonomy" id="37653"/>
    <lineage>
        <taxon>Eukaryota</taxon>
        <taxon>Metazoa</taxon>
        <taxon>Spiralia</taxon>
        <taxon>Lophotrochozoa</taxon>
        <taxon>Mollusca</taxon>
        <taxon>Cephalopoda</taxon>
        <taxon>Coleoidea</taxon>
        <taxon>Octopodiformes</taxon>
        <taxon>Octopoda</taxon>
        <taxon>Incirrata</taxon>
        <taxon>Octopodidae</taxon>
        <taxon>Octopus</taxon>
    </lineage>
</organism>
<reference evidence="1" key="1">
    <citation type="submission" date="2015-07" db="EMBL/GenBank/DDBJ databases">
        <title>MeaNS - Measles Nucleotide Surveillance Program.</title>
        <authorList>
            <person name="Tran T."/>
            <person name="Druce J."/>
        </authorList>
    </citation>
    <scope>NUCLEOTIDE SEQUENCE</scope>
    <source>
        <strain evidence="1">UCB-OBI-ISO-001</strain>
        <tissue evidence="1">Gonad</tissue>
    </source>
</reference>
<proteinExistence type="predicted"/>
<name>A0A0L8H8P8_OCTBM</name>
<sequence length="51" mass="5547">MAAENQSLFVSAGDSKVHLERIHRMSVFSGTASRILKVLVSAEEKTSSELV</sequence>
<evidence type="ECO:0000313" key="1">
    <source>
        <dbReference type="EMBL" id="KOF85592.1"/>
    </source>
</evidence>
<dbReference type="AlphaFoldDB" id="A0A0L8H8P8"/>
<accession>A0A0L8H8P8</accession>
<gene>
    <name evidence="1" type="ORF">OCBIM_22020081mg</name>
</gene>
<dbReference type="EMBL" id="KQ418849">
    <property type="protein sequence ID" value="KOF85592.1"/>
    <property type="molecule type" value="Genomic_DNA"/>
</dbReference>
<protein>
    <submittedName>
        <fullName evidence="1">Uncharacterized protein</fullName>
    </submittedName>
</protein>